<reference evidence="9 10" key="1">
    <citation type="submission" date="2017-12" db="EMBL/GenBank/DDBJ databases">
        <authorList>
            <person name="Paulsen S."/>
            <person name="Gram L.K."/>
        </authorList>
    </citation>
    <scope>NUCLEOTIDE SEQUENCE [LARGE SCALE GENOMIC DNA]</scope>
    <source>
        <strain evidence="8 10">S2231</strain>
        <strain evidence="7 9">S2233</strain>
    </source>
</reference>
<evidence type="ECO:0000259" key="6">
    <source>
        <dbReference type="Pfam" id="PF00535"/>
    </source>
</evidence>
<dbReference type="OrthoDB" id="9797391at2"/>
<evidence type="ECO:0000313" key="9">
    <source>
        <dbReference type="Proteomes" id="UP000305730"/>
    </source>
</evidence>
<keyword evidence="5" id="KW-0472">Membrane</keyword>
<dbReference type="PANTHER" id="PTHR43646">
    <property type="entry name" value="GLYCOSYLTRANSFERASE"/>
    <property type="match status" value="1"/>
</dbReference>
<reference evidence="10" key="2">
    <citation type="submission" date="2019-06" db="EMBL/GenBank/DDBJ databases">
        <title>Co-occurence of chitin degradation, pigmentation and bioactivity in marine Pseudoalteromonas.</title>
        <authorList>
            <person name="Sonnenschein E.C."/>
            <person name="Bech P.K."/>
        </authorList>
    </citation>
    <scope>NUCLEOTIDE SEQUENCE [LARGE SCALE GENOMIC DNA]</scope>
    <source>
        <strain evidence="10">S2231</strain>
    </source>
</reference>
<keyword evidence="9" id="KW-1185">Reference proteome</keyword>
<keyword evidence="3" id="KW-0328">Glycosyltransferase</keyword>
<keyword evidence="4" id="KW-0808">Transferase</keyword>
<organism evidence="8 10">
    <name type="scientific">Pseudoalteromonas citrea</name>
    <dbReference type="NCBI Taxonomy" id="43655"/>
    <lineage>
        <taxon>Bacteria</taxon>
        <taxon>Pseudomonadati</taxon>
        <taxon>Pseudomonadota</taxon>
        <taxon>Gammaproteobacteria</taxon>
        <taxon>Alteromonadales</taxon>
        <taxon>Pseudoalteromonadaceae</taxon>
        <taxon>Pseudoalteromonas</taxon>
    </lineage>
</organism>
<evidence type="ECO:0000256" key="2">
    <source>
        <dbReference type="ARBA" id="ARBA00022475"/>
    </source>
</evidence>
<dbReference type="SUPFAM" id="SSF53448">
    <property type="entry name" value="Nucleotide-diphospho-sugar transferases"/>
    <property type="match status" value="1"/>
</dbReference>
<feature type="domain" description="Glycosyltransferase 2-like" evidence="6">
    <location>
        <begin position="3"/>
        <end position="147"/>
    </location>
</feature>
<dbReference type="InterPro" id="IPR001173">
    <property type="entry name" value="Glyco_trans_2-like"/>
</dbReference>
<dbReference type="RefSeq" id="WP_138598020.1">
    <property type="nucleotide sequence ID" value="NZ_PNCK01000072.1"/>
</dbReference>
<dbReference type="GO" id="GO:0005886">
    <property type="term" value="C:plasma membrane"/>
    <property type="evidence" value="ECO:0007669"/>
    <property type="project" value="UniProtKB-SubCell"/>
</dbReference>
<dbReference type="Gene3D" id="3.90.550.10">
    <property type="entry name" value="Spore Coat Polysaccharide Biosynthesis Protein SpsA, Chain A"/>
    <property type="match status" value="1"/>
</dbReference>
<name>A0A5S3XQN2_9GAMM</name>
<evidence type="ECO:0000256" key="5">
    <source>
        <dbReference type="ARBA" id="ARBA00023136"/>
    </source>
</evidence>
<protein>
    <recommendedName>
        <fullName evidence="6">Glycosyltransferase 2-like domain-containing protein</fullName>
    </recommendedName>
</protein>
<evidence type="ECO:0000313" key="8">
    <source>
        <dbReference type="EMBL" id="TMP59900.1"/>
    </source>
</evidence>
<keyword evidence="2" id="KW-1003">Cell membrane</keyword>
<dbReference type="EMBL" id="PNCK01000072">
    <property type="protein sequence ID" value="TMP40622.1"/>
    <property type="molecule type" value="Genomic_DNA"/>
</dbReference>
<proteinExistence type="predicted"/>
<comment type="subcellular location">
    <subcellularLocation>
        <location evidence="1">Cell membrane</location>
    </subcellularLocation>
</comment>
<dbReference type="Proteomes" id="UP000307706">
    <property type="component" value="Unassembled WGS sequence"/>
</dbReference>
<accession>A0A5S3XQN2</accession>
<evidence type="ECO:0000313" key="7">
    <source>
        <dbReference type="EMBL" id="TMP40622.1"/>
    </source>
</evidence>
<dbReference type="AlphaFoldDB" id="A0A5S3XQN2"/>
<dbReference type="EMBL" id="PNCL01000037">
    <property type="protein sequence ID" value="TMP59900.1"/>
    <property type="molecule type" value="Genomic_DNA"/>
</dbReference>
<gene>
    <name evidence="8" type="ORF">CWB96_08125</name>
    <name evidence="7" type="ORF">CWB97_17725</name>
</gene>
<evidence type="ECO:0000313" key="10">
    <source>
        <dbReference type="Proteomes" id="UP000307706"/>
    </source>
</evidence>
<evidence type="ECO:0000256" key="3">
    <source>
        <dbReference type="ARBA" id="ARBA00022676"/>
    </source>
</evidence>
<evidence type="ECO:0000256" key="1">
    <source>
        <dbReference type="ARBA" id="ARBA00004236"/>
    </source>
</evidence>
<sequence>MLSVIVPAHNEAPVLSNTLAFIVAQLASEDELIVVADTCGDNSAEIASTFTPRVYCEQLGSAALARNVGANKANNPILVFVDADTQCADNYFSAIKAAVLRGTDYGCAPLLSDSGHWLGNRVAKGINQFNQRHGTFGGNCFVKKRLFTQLSGFNGALKKGEDTDLGERLGELGACFGWLDDSHIVHNERKFKEHGYFRYYSKLWLESALWQLCPSWYQRFVGIKS</sequence>
<dbReference type="Pfam" id="PF00535">
    <property type="entry name" value="Glycos_transf_2"/>
    <property type="match status" value="1"/>
</dbReference>
<comment type="caution">
    <text evidence="8">The sequence shown here is derived from an EMBL/GenBank/DDBJ whole genome shotgun (WGS) entry which is preliminary data.</text>
</comment>
<reference evidence="8" key="3">
    <citation type="submission" date="2019-09" db="EMBL/GenBank/DDBJ databases">
        <title>Co-occurence of chitin degradation, pigmentation and bioactivity in marine Pseudoalteromonas.</title>
        <authorList>
            <person name="Sonnenschein E.C."/>
            <person name="Bech P.K."/>
        </authorList>
    </citation>
    <scope>NUCLEOTIDE SEQUENCE</scope>
    <source>
        <strain evidence="8">S2231</strain>
        <strain evidence="7 9">S2233</strain>
    </source>
</reference>
<dbReference type="Proteomes" id="UP000305730">
    <property type="component" value="Unassembled WGS sequence"/>
</dbReference>
<evidence type="ECO:0000256" key="4">
    <source>
        <dbReference type="ARBA" id="ARBA00022679"/>
    </source>
</evidence>
<dbReference type="InterPro" id="IPR029044">
    <property type="entry name" value="Nucleotide-diphossugar_trans"/>
</dbReference>
<dbReference type="PANTHER" id="PTHR43646:SF2">
    <property type="entry name" value="GLYCOSYLTRANSFERASE 2-LIKE DOMAIN-CONTAINING PROTEIN"/>
    <property type="match status" value="1"/>
</dbReference>
<dbReference type="GO" id="GO:0016757">
    <property type="term" value="F:glycosyltransferase activity"/>
    <property type="evidence" value="ECO:0007669"/>
    <property type="project" value="UniProtKB-KW"/>
</dbReference>